<evidence type="ECO:0000256" key="5">
    <source>
        <dbReference type="ARBA" id="ARBA00022692"/>
    </source>
</evidence>
<comment type="caution">
    <text evidence="9">The sequence shown here is derived from an EMBL/GenBank/DDBJ whole genome shotgun (WGS) entry which is preliminary data.</text>
</comment>
<evidence type="ECO:0000256" key="8">
    <source>
        <dbReference type="SAM" id="Phobius"/>
    </source>
</evidence>
<comment type="subcellular location">
    <subcellularLocation>
        <location evidence="1">Membrane</location>
        <topology evidence="1">Multi-pass membrane protein</topology>
    </subcellularLocation>
</comment>
<feature type="transmembrane region" description="Helical" evidence="8">
    <location>
        <begin position="118"/>
        <end position="135"/>
    </location>
</feature>
<dbReference type="InterPro" id="IPR004761">
    <property type="entry name" value="Spore_GerAB"/>
</dbReference>
<evidence type="ECO:0000313" key="10">
    <source>
        <dbReference type="Proteomes" id="UP000622860"/>
    </source>
</evidence>
<dbReference type="RefSeq" id="WP_188456772.1">
    <property type="nucleotide sequence ID" value="NZ_BMFR01000025.1"/>
</dbReference>
<comment type="similarity">
    <text evidence="2">Belongs to the amino acid-polyamine-organocation (APC) superfamily. Spore germination protein (SGP) (TC 2.A.3.9) family.</text>
</comment>
<protein>
    <submittedName>
        <fullName evidence="9">Germination protein GerB</fullName>
    </submittedName>
</protein>
<evidence type="ECO:0000256" key="2">
    <source>
        <dbReference type="ARBA" id="ARBA00007998"/>
    </source>
</evidence>
<evidence type="ECO:0000256" key="3">
    <source>
        <dbReference type="ARBA" id="ARBA00022448"/>
    </source>
</evidence>
<gene>
    <name evidence="9" type="ORF">GCM10011398_36100</name>
</gene>
<feature type="transmembrane region" description="Helical" evidence="8">
    <location>
        <begin position="41"/>
        <end position="63"/>
    </location>
</feature>
<evidence type="ECO:0000256" key="7">
    <source>
        <dbReference type="ARBA" id="ARBA00023136"/>
    </source>
</evidence>
<keyword evidence="3" id="KW-0813">Transport</keyword>
<accession>A0A917HRP5</accession>
<keyword evidence="5 8" id="KW-0812">Transmembrane</keyword>
<proteinExistence type="inferred from homology"/>
<evidence type="ECO:0000256" key="1">
    <source>
        <dbReference type="ARBA" id="ARBA00004141"/>
    </source>
</evidence>
<keyword evidence="6 8" id="KW-1133">Transmembrane helix</keyword>
<keyword evidence="4" id="KW-0309">Germination</keyword>
<feature type="transmembrane region" description="Helical" evidence="8">
    <location>
        <begin position="331"/>
        <end position="352"/>
    </location>
</feature>
<dbReference type="PANTHER" id="PTHR34975:SF2">
    <property type="entry name" value="SPORE GERMINATION PROTEIN A2"/>
    <property type="match status" value="1"/>
</dbReference>
<feature type="transmembrane region" description="Helical" evidence="8">
    <location>
        <begin position="83"/>
        <end position="106"/>
    </location>
</feature>
<reference evidence="9" key="1">
    <citation type="journal article" date="2014" name="Int. J. Syst. Evol. Microbiol.">
        <title>Complete genome sequence of Corynebacterium casei LMG S-19264T (=DSM 44701T), isolated from a smear-ripened cheese.</title>
        <authorList>
            <consortium name="US DOE Joint Genome Institute (JGI-PGF)"/>
            <person name="Walter F."/>
            <person name="Albersmeier A."/>
            <person name="Kalinowski J."/>
            <person name="Ruckert C."/>
        </authorList>
    </citation>
    <scope>NUCLEOTIDE SEQUENCE</scope>
    <source>
        <strain evidence="9">CGMCC 1.12754</strain>
    </source>
</reference>
<evidence type="ECO:0000256" key="6">
    <source>
        <dbReference type="ARBA" id="ARBA00022989"/>
    </source>
</evidence>
<feature type="transmembrane region" description="Helical" evidence="8">
    <location>
        <begin position="268"/>
        <end position="287"/>
    </location>
</feature>
<dbReference type="AlphaFoldDB" id="A0A917HRP5"/>
<feature type="transmembrane region" description="Helical" evidence="8">
    <location>
        <begin position="219"/>
        <end position="239"/>
    </location>
</feature>
<dbReference type="PANTHER" id="PTHR34975">
    <property type="entry name" value="SPORE GERMINATION PROTEIN A2"/>
    <property type="match status" value="1"/>
</dbReference>
<organism evidence="9 10">
    <name type="scientific">Virgibacillus oceani</name>
    <dbReference type="NCBI Taxonomy" id="1479511"/>
    <lineage>
        <taxon>Bacteria</taxon>
        <taxon>Bacillati</taxon>
        <taxon>Bacillota</taxon>
        <taxon>Bacilli</taxon>
        <taxon>Bacillales</taxon>
        <taxon>Bacillaceae</taxon>
        <taxon>Virgibacillus</taxon>
    </lineage>
</organism>
<dbReference type="GO" id="GO:0016020">
    <property type="term" value="C:membrane"/>
    <property type="evidence" value="ECO:0007669"/>
    <property type="project" value="UniProtKB-SubCell"/>
</dbReference>
<dbReference type="Gene3D" id="1.20.1740.10">
    <property type="entry name" value="Amino acid/polyamine transporter I"/>
    <property type="match status" value="1"/>
</dbReference>
<dbReference type="GO" id="GO:0009847">
    <property type="term" value="P:spore germination"/>
    <property type="evidence" value="ECO:0007669"/>
    <property type="project" value="InterPro"/>
</dbReference>
<evidence type="ECO:0000313" key="9">
    <source>
        <dbReference type="EMBL" id="GGG87055.1"/>
    </source>
</evidence>
<feature type="transmembrane region" description="Helical" evidence="8">
    <location>
        <begin position="142"/>
        <end position="163"/>
    </location>
</feature>
<feature type="transmembrane region" description="Helical" evidence="8">
    <location>
        <begin position="183"/>
        <end position="207"/>
    </location>
</feature>
<feature type="transmembrane region" description="Helical" evidence="8">
    <location>
        <begin position="299"/>
        <end position="319"/>
    </location>
</feature>
<evidence type="ECO:0000256" key="4">
    <source>
        <dbReference type="ARBA" id="ARBA00022544"/>
    </source>
</evidence>
<feature type="transmembrane region" description="Helical" evidence="8">
    <location>
        <begin position="12"/>
        <end position="29"/>
    </location>
</feature>
<name>A0A917HRP5_9BACI</name>
<dbReference type="Proteomes" id="UP000622860">
    <property type="component" value="Unassembled WGS sequence"/>
</dbReference>
<sequence>MIKDKDQVPPLMAFFLITGAQIGVGVLSFTSVINKYAGHDAWISIIVAGIIIHILIWLMYKVLNKYNGKDFAAIHREIYGKWIGAFISIIISFYLMFLAAVVLRSYMEIIQVWMFPDVKLWALLLLIMPLIYYIISGKFRIVVGVCFLGVVYPFTLMFALIYPLKYSKITNILPVFDHSLMEIVQSSALAMFSFLGIGALMIYCPFIKESSKSQKYAHFGNLYTTSIYVVVCFVSYIYYSQHEIKDIIWPTLGLWKIVELPFLDRFEYIGISTLFFVILPNLALYTWGSSRTLYRVLHIKQKWISITLLTVIYFICIVIEGREKILLASDFITKIGVGLLFYIPILFVMHFISRKVKRNAS</sequence>
<dbReference type="Pfam" id="PF03845">
    <property type="entry name" value="Spore_permease"/>
    <property type="match status" value="1"/>
</dbReference>
<keyword evidence="7 8" id="KW-0472">Membrane</keyword>
<keyword evidence="10" id="KW-1185">Reference proteome</keyword>
<dbReference type="NCBIfam" id="TIGR00912">
    <property type="entry name" value="2A0309"/>
    <property type="match status" value="1"/>
</dbReference>
<reference evidence="9" key="2">
    <citation type="submission" date="2020-09" db="EMBL/GenBank/DDBJ databases">
        <authorList>
            <person name="Sun Q."/>
            <person name="Zhou Y."/>
        </authorList>
    </citation>
    <scope>NUCLEOTIDE SEQUENCE</scope>
    <source>
        <strain evidence="9">CGMCC 1.12754</strain>
    </source>
</reference>
<dbReference type="EMBL" id="BMFR01000025">
    <property type="protein sequence ID" value="GGG87055.1"/>
    <property type="molecule type" value="Genomic_DNA"/>
</dbReference>